<accession>A0A6A7AEV0</accession>
<feature type="region of interest" description="Disordered" evidence="1">
    <location>
        <begin position="1"/>
        <end position="29"/>
    </location>
</feature>
<protein>
    <submittedName>
        <fullName evidence="2">Uncharacterized protein</fullName>
    </submittedName>
</protein>
<keyword evidence="3" id="KW-1185">Reference proteome</keyword>
<name>A0A6A7AEV0_9PLEO</name>
<feature type="compositionally biased region" description="Polar residues" evidence="1">
    <location>
        <begin position="1"/>
        <end position="12"/>
    </location>
</feature>
<organism evidence="2 3">
    <name type="scientific">Ophiobolus disseminans</name>
    <dbReference type="NCBI Taxonomy" id="1469910"/>
    <lineage>
        <taxon>Eukaryota</taxon>
        <taxon>Fungi</taxon>
        <taxon>Dikarya</taxon>
        <taxon>Ascomycota</taxon>
        <taxon>Pezizomycotina</taxon>
        <taxon>Dothideomycetes</taxon>
        <taxon>Pleosporomycetidae</taxon>
        <taxon>Pleosporales</taxon>
        <taxon>Pleosporineae</taxon>
        <taxon>Phaeosphaeriaceae</taxon>
        <taxon>Ophiobolus</taxon>
    </lineage>
</organism>
<dbReference type="Proteomes" id="UP000799424">
    <property type="component" value="Unassembled WGS sequence"/>
</dbReference>
<dbReference type="AlphaFoldDB" id="A0A6A7AEV0"/>
<evidence type="ECO:0000313" key="3">
    <source>
        <dbReference type="Proteomes" id="UP000799424"/>
    </source>
</evidence>
<sequence>MAPQSMTNNQHCASRRSTRQQPSRASQRKWTCISAPAQSMSIGERPANFCTFNGRDSPGVDRFCLCESYFSATPPFMQERVRKAWLSAFDDRDNGLLERERKVGRCDGKIDRASRISSQNHQCCPRRRLCSPQALARVQVSAVGADVHVLASSGTASHVASRLEAPRVGFL</sequence>
<evidence type="ECO:0000313" key="2">
    <source>
        <dbReference type="EMBL" id="KAF2831404.1"/>
    </source>
</evidence>
<feature type="compositionally biased region" description="Polar residues" evidence="1">
    <location>
        <begin position="19"/>
        <end position="29"/>
    </location>
</feature>
<reference evidence="2" key="1">
    <citation type="journal article" date="2020" name="Stud. Mycol.">
        <title>101 Dothideomycetes genomes: a test case for predicting lifestyles and emergence of pathogens.</title>
        <authorList>
            <person name="Haridas S."/>
            <person name="Albert R."/>
            <person name="Binder M."/>
            <person name="Bloem J."/>
            <person name="Labutti K."/>
            <person name="Salamov A."/>
            <person name="Andreopoulos B."/>
            <person name="Baker S."/>
            <person name="Barry K."/>
            <person name="Bills G."/>
            <person name="Bluhm B."/>
            <person name="Cannon C."/>
            <person name="Castanera R."/>
            <person name="Culley D."/>
            <person name="Daum C."/>
            <person name="Ezra D."/>
            <person name="Gonzalez J."/>
            <person name="Henrissat B."/>
            <person name="Kuo A."/>
            <person name="Liang C."/>
            <person name="Lipzen A."/>
            <person name="Lutzoni F."/>
            <person name="Magnuson J."/>
            <person name="Mondo S."/>
            <person name="Nolan M."/>
            <person name="Ohm R."/>
            <person name="Pangilinan J."/>
            <person name="Park H.-J."/>
            <person name="Ramirez L."/>
            <person name="Alfaro M."/>
            <person name="Sun H."/>
            <person name="Tritt A."/>
            <person name="Yoshinaga Y."/>
            <person name="Zwiers L.-H."/>
            <person name="Turgeon B."/>
            <person name="Goodwin S."/>
            <person name="Spatafora J."/>
            <person name="Crous P."/>
            <person name="Grigoriev I."/>
        </authorList>
    </citation>
    <scope>NUCLEOTIDE SEQUENCE</scope>
    <source>
        <strain evidence="2">CBS 113818</strain>
    </source>
</reference>
<gene>
    <name evidence="2" type="ORF">CC86DRAFT_138863</name>
</gene>
<proteinExistence type="predicted"/>
<evidence type="ECO:0000256" key="1">
    <source>
        <dbReference type="SAM" id="MobiDB-lite"/>
    </source>
</evidence>
<dbReference type="EMBL" id="MU006218">
    <property type="protein sequence ID" value="KAF2831404.1"/>
    <property type="molecule type" value="Genomic_DNA"/>
</dbReference>